<keyword evidence="1" id="KW-0560">Oxidoreductase</keyword>
<sequence length="358" mass="39593">MEAERGNLTRHAIQFGIYTLGDLARNPRTGEWMAPRQRLQELIEAAKLADEAGIELFGVGEHHRLDFAVSSPPVVLAAIAQATKRIRLTSATTVLSTADPVRVFEDFATLDLLSDGRAEIISSRGAFLEPFPLFGYKLEQHEEVFAEHIRLLQLLNEKERVTWEGRHRTAIKQAEIAPRPLQERLPLWIGVGGTEATAALAGSCGTGLVMAILKGDSAAYKPLVEAYRTAGQQAGYKNESLPVGVTGHGYIAKSAEQAIDEFYPYYAHYKEQFKRGDRVFEPLTKDAFMELAAPHTAFMVGSPEQVAEKIVRMHEQYGLTRYMLQMDVGGVPLSKLAQAIELLALKVRPLVDRAIVGQ</sequence>
<dbReference type="InterPro" id="IPR050766">
    <property type="entry name" value="Bact_Lucif_Oxidored"/>
</dbReference>
<evidence type="ECO:0000256" key="2">
    <source>
        <dbReference type="ARBA" id="ARBA00023033"/>
    </source>
</evidence>
<dbReference type="SUPFAM" id="SSF51679">
    <property type="entry name" value="Bacterial luciferase-like"/>
    <property type="match status" value="1"/>
</dbReference>
<dbReference type="RefSeq" id="WP_085494099.1">
    <property type="nucleotide sequence ID" value="NZ_FXAZ01000002.1"/>
</dbReference>
<dbReference type="PANTHER" id="PTHR30137:SF8">
    <property type="entry name" value="BLR5498 PROTEIN"/>
    <property type="match status" value="1"/>
</dbReference>
<keyword evidence="5" id="KW-1185">Reference proteome</keyword>
<evidence type="ECO:0000259" key="3">
    <source>
        <dbReference type="Pfam" id="PF00296"/>
    </source>
</evidence>
<dbReference type="STRING" id="1852522.SAMN06295960_1852"/>
<dbReference type="Gene3D" id="3.20.20.30">
    <property type="entry name" value="Luciferase-like domain"/>
    <property type="match status" value="1"/>
</dbReference>
<evidence type="ECO:0000256" key="1">
    <source>
        <dbReference type="ARBA" id="ARBA00023002"/>
    </source>
</evidence>
<protein>
    <submittedName>
        <fullName evidence="4">Probable oxidoreductase, LLM family</fullName>
    </submittedName>
</protein>
<dbReference type="EMBL" id="FXAZ01000002">
    <property type="protein sequence ID" value="SMG33602.1"/>
    <property type="molecule type" value="Genomic_DNA"/>
</dbReference>
<accession>A0A1X7JYT9</accession>
<proteinExistence type="predicted"/>
<dbReference type="GO" id="GO:0004497">
    <property type="term" value="F:monooxygenase activity"/>
    <property type="evidence" value="ECO:0007669"/>
    <property type="project" value="UniProtKB-KW"/>
</dbReference>
<evidence type="ECO:0000313" key="4">
    <source>
        <dbReference type="EMBL" id="SMG33602.1"/>
    </source>
</evidence>
<reference evidence="4 5" key="1">
    <citation type="submission" date="2017-04" db="EMBL/GenBank/DDBJ databases">
        <authorList>
            <person name="Afonso C.L."/>
            <person name="Miller P.J."/>
            <person name="Scott M.A."/>
            <person name="Spackman E."/>
            <person name="Goraichik I."/>
            <person name="Dimitrov K.M."/>
            <person name="Suarez D.L."/>
            <person name="Swayne D.E."/>
        </authorList>
    </citation>
    <scope>NUCLEOTIDE SEQUENCE [LARGE SCALE GENOMIC DNA]</scope>
    <source>
        <strain evidence="4 5">11</strain>
    </source>
</reference>
<name>A0A1X7JYT9_9BACL</name>
<dbReference type="GO" id="GO:0005829">
    <property type="term" value="C:cytosol"/>
    <property type="evidence" value="ECO:0007669"/>
    <property type="project" value="TreeGrafter"/>
</dbReference>
<dbReference type="InterPro" id="IPR011251">
    <property type="entry name" value="Luciferase-like_dom"/>
</dbReference>
<feature type="domain" description="Luciferase-like" evidence="3">
    <location>
        <begin position="14"/>
        <end position="316"/>
    </location>
</feature>
<organism evidence="4 5">
    <name type="scientific">Paenibacillus aquistagni</name>
    <dbReference type="NCBI Taxonomy" id="1852522"/>
    <lineage>
        <taxon>Bacteria</taxon>
        <taxon>Bacillati</taxon>
        <taxon>Bacillota</taxon>
        <taxon>Bacilli</taxon>
        <taxon>Bacillales</taxon>
        <taxon>Paenibacillaceae</taxon>
        <taxon>Paenibacillus</taxon>
    </lineage>
</organism>
<gene>
    <name evidence="4" type="ORF">SAMN06295960_1852</name>
</gene>
<dbReference type="GO" id="GO:0016705">
    <property type="term" value="F:oxidoreductase activity, acting on paired donors, with incorporation or reduction of molecular oxygen"/>
    <property type="evidence" value="ECO:0007669"/>
    <property type="project" value="InterPro"/>
</dbReference>
<keyword evidence="2" id="KW-0503">Monooxygenase</keyword>
<dbReference type="Pfam" id="PF00296">
    <property type="entry name" value="Bac_luciferase"/>
    <property type="match status" value="1"/>
</dbReference>
<dbReference type="InterPro" id="IPR036661">
    <property type="entry name" value="Luciferase-like_sf"/>
</dbReference>
<dbReference type="PANTHER" id="PTHR30137">
    <property type="entry name" value="LUCIFERASE-LIKE MONOOXYGENASE"/>
    <property type="match status" value="1"/>
</dbReference>
<evidence type="ECO:0000313" key="5">
    <source>
        <dbReference type="Proteomes" id="UP000193834"/>
    </source>
</evidence>
<dbReference type="AlphaFoldDB" id="A0A1X7JYT9"/>
<dbReference type="OrthoDB" id="9776438at2"/>
<dbReference type="Proteomes" id="UP000193834">
    <property type="component" value="Unassembled WGS sequence"/>
</dbReference>